<protein>
    <submittedName>
        <fullName evidence="1">DUF523 domain-containing protein</fullName>
    </submittedName>
</protein>
<proteinExistence type="predicted"/>
<dbReference type="Pfam" id="PF04463">
    <property type="entry name" value="2-thiour_desulf"/>
    <property type="match status" value="1"/>
</dbReference>
<accession>A0ABV4AG62</accession>
<dbReference type="InterPro" id="IPR007553">
    <property type="entry name" value="2-thiour_desulf"/>
</dbReference>
<reference evidence="1 2" key="1">
    <citation type="submission" date="2024-07" db="EMBL/GenBank/DDBJ databases">
        <authorList>
            <person name="Ren Q."/>
        </authorList>
    </citation>
    <scope>NUCLEOTIDE SEQUENCE [LARGE SCALE GENOMIC DNA]</scope>
    <source>
        <strain evidence="1 2">REN37</strain>
    </source>
</reference>
<dbReference type="PANTHER" id="PTHR30087:SF0">
    <property type="entry name" value="INNER MEMBRANE PROTEIN"/>
    <property type="match status" value="1"/>
</dbReference>
<evidence type="ECO:0000313" key="1">
    <source>
        <dbReference type="EMBL" id="MEY1660823.1"/>
    </source>
</evidence>
<keyword evidence="2" id="KW-1185">Reference proteome</keyword>
<dbReference type="EMBL" id="JBGCUO010000001">
    <property type="protein sequence ID" value="MEY1660823.1"/>
    <property type="molecule type" value="Genomic_DNA"/>
</dbReference>
<evidence type="ECO:0000313" key="2">
    <source>
        <dbReference type="Proteomes" id="UP001562065"/>
    </source>
</evidence>
<organism evidence="1 2">
    <name type="scientific">Isoalcanivorax beigongshangi</name>
    <dbReference type="NCBI Taxonomy" id="3238810"/>
    <lineage>
        <taxon>Bacteria</taxon>
        <taxon>Pseudomonadati</taxon>
        <taxon>Pseudomonadota</taxon>
        <taxon>Gammaproteobacteria</taxon>
        <taxon>Oceanospirillales</taxon>
        <taxon>Alcanivoracaceae</taxon>
        <taxon>Isoalcanivorax</taxon>
    </lineage>
</organism>
<sequence>MTTPADDGIAHALRNAGLDPDAPPALLLVSACLLGRPVRYDGRDKYTPLLLQRLAPWCRFTALCPEVGAGLGTPRPPIALYETSAGVRLQGCDDRQRDVTVAVRDQVQRVTNVHGALLKARSPSCGLGTAVLHQADGSHSLTDGAFSSALRAQHPLLPIADEVSLQQPARLQNFVLAVWRYRQGID</sequence>
<dbReference type="PANTHER" id="PTHR30087">
    <property type="entry name" value="INNER MEMBRANE PROTEIN"/>
    <property type="match status" value="1"/>
</dbReference>
<dbReference type="Proteomes" id="UP001562065">
    <property type="component" value="Unassembled WGS sequence"/>
</dbReference>
<gene>
    <name evidence="1" type="ORF">AB5I84_01515</name>
</gene>
<dbReference type="RefSeq" id="WP_369454065.1">
    <property type="nucleotide sequence ID" value="NZ_JBGCUO010000001.1"/>
</dbReference>
<comment type="caution">
    <text evidence="1">The sequence shown here is derived from an EMBL/GenBank/DDBJ whole genome shotgun (WGS) entry which is preliminary data.</text>
</comment>
<name>A0ABV4AG62_9GAMM</name>